<accession>A0ABW5Q748</accession>
<gene>
    <name evidence="1" type="ORF">ACFSW4_02325</name>
</gene>
<sequence>MSQEINERVNFKISGSDLNVEDGYDLYYLSQSMEVFHQLIEKTYLTLKDEKYMSRNRREDLKIKVFNIKPGSFEADFVITVSHVYPSLLPIVTSLTAENIWKIAKESFDYLKVIFQANQRGEEIYMENNNTGDVNVYNVKGDLLINTHPDVVTTAVETYPTYKKMANLIDEKDKTFEKAEFSDYKSSSNLIKIGVEEKMLLQNKNIIEEEPIEFIGKIFNADANKNSGKLEVLDSKDIPTGEYSFEFLDKRSREVKEFFDEKGEFSALKESAFNPNTLKKSINKLRIVKVYPSKND</sequence>
<keyword evidence="2" id="KW-1185">Reference proteome</keyword>
<dbReference type="RefSeq" id="WP_054753584.1">
    <property type="nucleotide sequence ID" value="NZ_JBHUMZ010000010.1"/>
</dbReference>
<protein>
    <submittedName>
        <fullName evidence="1">Uncharacterized protein</fullName>
    </submittedName>
</protein>
<organism evidence="1 2">
    <name type="scientific">Piscibacillus salipiscarius</name>
    <dbReference type="NCBI Taxonomy" id="299480"/>
    <lineage>
        <taxon>Bacteria</taxon>
        <taxon>Bacillati</taxon>
        <taxon>Bacillota</taxon>
        <taxon>Bacilli</taxon>
        <taxon>Bacillales</taxon>
        <taxon>Bacillaceae</taxon>
        <taxon>Piscibacillus</taxon>
    </lineage>
</organism>
<reference evidence="2" key="1">
    <citation type="journal article" date="2019" name="Int. J. Syst. Evol. Microbiol.">
        <title>The Global Catalogue of Microorganisms (GCM) 10K type strain sequencing project: providing services to taxonomists for standard genome sequencing and annotation.</title>
        <authorList>
            <consortium name="The Broad Institute Genomics Platform"/>
            <consortium name="The Broad Institute Genome Sequencing Center for Infectious Disease"/>
            <person name="Wu L."/>
            <person name="Ma J."/>
        </authorList>
    </citation>
    <scope>NUCLEOTIDE SEQUENCE [LARGE SCALE GENOMIC DNA]</scope>
    <source>
        <strain evidence="2">TISTR 1571</strain>
    </source>
</reference>
<dbReference type="Proteomes" id="UP001597452">
    <property type="component" value="Unassembled WGS sequence"/>
</dbReference>
<evidence type="ECO:0000313" key="1">
    <source>
        <dbReference type="EMBL" id="MFD2637708.1"/>
    </source>
</evidence>
<proteinExistence type="predicted"/>
<name>A0ABW5Q748_9BACI</name>
<comment type="caution">
    <text evidence="1">The sequence shown here is derived from an EMBL/GenBank/DDBJ whole genome shotgun (WGS) entry which is preliminary data.</text>
</comment>
<dbReference type="EMBL" id="JBHUMZ010000010">
    <property type="protein sequence ID" value="MFD2637708.1"/>
    <property type="molecule type" value="Genomic_DNA"/>
</dbReference>
<evidence type="ECO:0000313" key="2">
    <source>
        <dbReference type="Proteomes" id="UP001597452"/>
    </source>
</evidence>